<organism evidence="2 3">
    <name type="scientific">Caballeronia arvi</name>
    <dbReference type="NCBI Taxonomy" id="1777135"/>
    <lineage>
        <taxon>Bacteria</taxon>
        <taxon>Pseudomonadati</taxon>
        <taxon>Pseudomonadota</taxon>
        <taxon>Betaproteobacteria</taxon>
        <taxon>Burkholderiales</taxon>
        <taxon>Burkholderiaceae</taxon>
        <taxon>Caballeronia</taxon>
    </lineage>
</organism>
<evidence type="ECO:0000313" key="2">
    <source>
        <dbReference type="EMBL" id="SAL88866.1"/>
    </source>
</evidence>
<reference evidence="2" key="1">
    <citation type="submission" date="2016-01" db="EMBL/GenBank/DDBJ databases">
        <authorList>
            <person name="Peeters C."/>
        </authorList>
    </citation>
    <scope>NUCLEOTIDE SEQUENCE [LARGE SCALE GENOMIC DNA]</scope>
    <source>
        <strain evidence="2">LMG 29317</strain>
    </source>
</reference>
<gene>
    <name evidence="2" type="ORF">AWB74_08776</name>
</gene>
<feature type="region of interest" description="Disordered" evidence="1">
    <location>
        <begin position="1"/>
        <end position="42"/>
    </location>
</feature>
<dbReference type="AlphaFoldDB" id="A0A158L684"/>
<comment type="caution">
    <text evidence="2">The sequence shown here is derived from an EMBL/GenBank/DDBJ whole genome shotgun (WGS) entry which is preliminary data.</text>
</comment>
<evidence type="ECO:0000313" key="3">
    <source>
        <dbReference type="Proteomes" id="UP000055019"/>
    </source>
</evidence>
<name>A0A158L684_9BURK</name>
<dbReference type="Proteomes" id="UP000055019">
    <property type="component" value="Unassembled WGS sequence"/>
</dbReference>
<sequence length="42" mass="4420">MRHPEKSGLPAGESVKEPNLGVPATGHGWDPAKNFSDSAFSL</sequence>
<evidence type="ECO:0000256" key="1">
    <source>
        <dbReference type="SAM" id="MobiDB-lite"/>
    </source>
</evidence>
<accession>A0A158L684</accession>
<keyword evidence="3" id="KW-1185">Reference proteome</keyword>
<proteinExistence type="predicted"/>
<protein>
    <submittedName>
        <fullName evidence="2">Uncharacterized protein</fullName>
    </submittedName>
</protein>
<dbReference type="EMBL" id="FCOM02000198">
    <property type="protein sequence ID" value="SAL88866.1"/>
    <property type="molecule type" value="Genomic_DNA"/>
</dbReference>